<evidence type="ECO:0000313" key="8">
    <source>
        <dbReference type="Proteomes" id="UP000027120"/>
    </source>
</evidence>
<protein>
    <recommendedName>
        <fullName evidence="6">Gnk2-homologous domain-containing protein</fullName>
    </recommendedName>
</protein>
<feature type="non-terminal residue" evidence="7">
    <location>
        <position position="1"/>
    </location>
</feature>
<evidence type="ECO:0000256" key="1">
    <source>
        <dbReference type="ARBA" id="ARBA00004613"/>
    </source>
</evidence>
<organism evidence="7 8">
    <name type="scientific">Citrus sinensis</name>
    <name type="common">Sweet orange</name>
    <name type="synonym">Citrus aurantium var. sinensis</name>
    <dbReference type="NCBI Taxonomy" id="2711"/>
    <lineage>
        <taxon>Eukaryota</taxon>
        <taxon>Viridiplantae</taxon>
        <taxon>Streptophyta</taxon>
        <taxon>Embryophyta</taxon>
        <taxon>Tracheophyta</taxon>
        <taxon>Spermatophyta</taxon>
        <taxon>Magnoliopsida</taxon>
        <taxon>eudicotyledons</taxon>
        <taxon>Gunneridae</taxon>
        <taxon>Pentapetalae</taxon>
        <taxon>rosids</taxon>
        <taxon>malvids</taxon>
        <taxon>Sapindales</taxon>
        <taxon>Rutaceae</taxon>
        <taxon>Aurantioideae</taxon>
        <taxon>Citrus</taxon>
    </lineage>
</organism>
<evidence type="ECO:0000256" key="2">
    <source>
        <dbReference type="ARBA" id="ARBA00022525"/>
    </source>
</evidence>
<feature type="domain" description="Gnk2-homologous" evidence="6">
    <location>
        <begin position="1"/>
        <end position="82"/>
    </location>
</feature>
<dbReference type="Gene3D" id="3.30.430.20">
    <property type="entry name" value="Gnk2 domain, C-X8-C-X2-C motif"/>
    <property type="match status" value="1"/>
</dbReference>
<feature type="non-terminal residue" evidence="7">
    <location>
        <position position="209"/>
    </location>
</feature>
<reference evidence="7 8" key="1">
    <citation type="submission" date="2014-04" db="EMBL/GenBank/DDBJ databases">
        <authorList>
            <consortium name="International Citrus Genome Consortium"/>
            <person name="Gmitter F."/>
            <person name="Chen C."/>
            <person name="Farmerie W."/>
            <person name="Harkins T."/>
            <person name="Desany B."/>
            <person name="Mohiuddin M."/>
            <person name="Kodira C."/>
            <person name="Borodovsky M."/>
            <person name="Lomsadze A."/>
            <person name="Burns P."/>
            <person name="Jenkins J."/>
            <person name="Prochnik S."/>
            <person name="Shu S."/>
            <person name="Chapman J."/>
            <person name="Pitluck S."/>
            <person name="Schmutz J."/>
            <person name="Rokhsar D."/>
        </authorList>
    </citation>
    <scope>NUCLEOTIDE SEQUENCE</scope>
</reference>
<keyword evidence="3" id="KW-0732">Signal</keyword>
<keyword evidence="2" id="KW-0964">Secreted</keyword>
<dbReference type="GO" id="GO:0005576">
    <property type="term" value="C:extracellular region"/>
    <property type="evidence" value="ECO:0007669"/>
    <property type="project" value="UniProtKB-SubCell"/>
</dbReference>
<evidence type="ECO:0000259" key="6">
    <source>
        <dbReference type="PROSITE" id="PS51473"/>
    </source>
</evidence>
<proteinExistence type="inferred from homology"/>
<dbReference type="AlphaFoldDB" id="A0A067DIP5"/>
<evidence type="ECO:0000313" key="7">
    <source>
        <dbReference type="EMBL" id="KDO42698.1"/>
    </source>
</evidence>
<dbReference type="SMR" id="A0A067DIP5"/>
<name>A0A067DIP5_CITSI</name>
<dbReference type="Proteomes" id="UP000027120">
    <property type="component" value="Unassembled WGS sequence"/>
</dbReference>
<keyword evidence="4" id="KW-0677">Repeat</keyword>
<dbReference type="PANTHER" id="PTHR32411:SF43">
    <property type="entry name" value="CYSTEINE-RICH REPEAT SECRETORY PROTEIN 38"/>
    <property type="match status" value="1"/>
</dbReference>
<gene>
    <name evidence="7" type="ORF">CISIN_1g042605mg</name>
</gene>
<dbReference type="InterPro" id="IPR038408">
    <property type="entry name" value="GNK2_sf"/>
</dbReference>
<comment type="subcellular location">
    <subcellularLocation>
        <location evidence="1">Secreted</location>
    </subcellularLocation>
</comment>
<comment type="similarity">
    <text evidence="5">Belongs to the cysteine-rich repeat secretory protein family.</text>
</comment>
<accession>A0A067DIP5</accession>
<dbReference type="Pfam" id="PF01657">
    <property type="entry name" value="Stress-antifung"/>
    <property type="match status" value="1"/>
</dbReference>
<dbReference type="EMBL" id="KK785445">
    <property type="protein sequence ID" value="KDO42698.1"/>
    <property type="molecule type" value="Genomic_DNA"/>
</dbReference>
<sequence length="209" mass="23257">KFHQKQHLNLLLATLRSNTTHCSSDKFSEGLRLFLCCGDVSTESCKDCVNFATSHITQLCPVRKETVIWYSECLLRYSNVSFFSAMDTKPFFYTSSTQNSTSRRLFEQQVWSLMNEALNRALSTTKCLGQQTKITQTARRMSAVSSYNIRYELYPFYNDTLIASPTSAPAQAPSPVVLPLPSPGSVTSAQGKGTKATWIAIGTTIPTIL</sequence>
<dbReference type="CDD" id="cd23509">
    <property type="entry name" value="Gnk2-like"/>
    <property type="match status" value="1"/>
</dbReference>
<dbReference type="PROSITE" id="PS51473">
    <property type="entry name" value="GNK2"/>
    <property type="match status" value="1"/>
</dbReference>
<dbReference type="STRING" id="2711.A0A067DIP5"/>
<evidence type="ECO:0000256" key="3">
    <source>
        <dbReference type="ARBA" id="ARBA00022729"/>
    </source>
</evidence>
<keyword evidence="8" id="KW-1185">Reference proteome</keyword>
<dbReference type="InterPro" id="IPR050581">
    <property type="entry name" value="CRR_secretory_protein"/>
</dbReference>
<evidence type="ECO:0000256" key="5">
    <source>
        <dbReference type="ARBA" id="ARBA00038515"/>
    </source>
</evidence>
<dbReference type="InterPro" id="IPR002902">
    <property type="entry name" value="GNK2"/>
</dbReference>
<evidence type="ECO:0000256" key="4">
    <source>
        <dbReference type="ARBA" id="ARBA00022737"/>
    </source>
</evidence>
<dbReference type="PANTHER" id="PTHR32411">
    <property type="entry name" value="CYSTEINE-RICH REPEAT SECRETORY PROTEIN 38-RELATED"/>
    <property type="match status" value="1"/>
</dbReference>